<feature type="compositionally biased region" description="Basic and acidic residues" evidence="1">
    <location>
        <begin position="483"/>
        <end position="494"/>
    </location>
</feature>
<dbReference type="EMBL" id="SPRC01000026">
    <property type="protein sequence ID" value="TIB78426.1"/>
    <property type="molecule type" value="Genomic_DNA"/>
</dbReference>
<evidence type="ECO:0000256" key="1">
    <source>
        <dbReference type="SAM" id="MobiDB-lite"/>
    </source>
</evidence>
<sequence>MSIIIKNHYNEQPRGAPPNSQLISNLESIPSINKSSKSLIIEYLLWINTNKLIDQKSDSVQQLNNSLLHLLDNSILDDTLRYRIILLQILNTLNNVPTTNSNLDFLFKLYPHSPSFEPTLLPPKGSIFSSIPRGAGPEAAWAFGGLNQQPSHNYKSMPQIRRAFGYVKTLYYKGCHGVDYVDQQPNNNIVNPYNNLIDILPLFVRLSNHLLSDIPINYKSRKDHLIKMMQSSEISFDRFNHFVDQLESDFTFHRSFERKESLPHKSSSQFKEHSKPSKDWYLLLADLLTFSTIQGYKKSFWKGTKPVEIIMSLGKPTYRNNDRNSIDPDSLPSFSDSLEALFTNSQDDDRMQFDKIMSDRLSDFLTIEADCKDLSQHFDYLENKYNKAQFERSMMQFLDDFNIWLGVAELVQSNGKVSQPRYKVHEPLPEPQLSHPANPLSIAALLGPSDDNKRRPSTPRLNMNRGKGSAKWFTITRYDEMKSAKETSNKRSRPDLPTPSPSFSSNNSYQLVNAHTLSWPGPYGL</sequence>
<comment type="caution">
    <text evidence="2">The sequence shown here is derived from an EMBL/GenBank/DDBJ whole genome shotgun (WGS) entry which is preliminary data.</text>
</comment>
<accession>A0A4T0M893</accession>
<feature type="region of interest" description="Disordered" evidence="1">
    <location>
        <begin position="428"/>
        <end position="466"/>
    </location>
</feature>
<name>A0A4T0M893_9BASI</name>
<evidence type="ECO:0000313" key="3">
    <source>
        <dbReference type="Proteomes" id="UP000310685"/>
    </source>
</evidence>
<organism evidence="2 3">
    <name type="scientific">Wallemia mellicola</name>
    <dbReference type="NCBI Taxonomy" id="1708541"/>
    <lineage>
        <taxon>Eukaryota</taxon>
        <taxon>Fungi</taxon>
        <taxon>Dikarya</taxon>
        <taxon>Basidiomycota</taxon>
        <taxon>Wallemiomycotina</taxon>
        <taxon>Wallemiomycetes</taxon>
        <taxon>Wallemiales</taxon>
        <taxon>Wallemiaceae</taxon>
        <taxon>Wallemia</taxon>
    </lineage>
</organism>
<dbReference type="Proteomes" id="UP000310685">
    <property type="component" value="Unassembled WGS sequence"/>
</dbReference>
<evidence type="ECO:0000313" key="2">
    <source>
        <dbReference type="EMBL" id="TIB78426.1"/>
    </source>
</evidence>
<gene>
    <name evidence="2" type="ORF">E3Q22_02601</name>
</gene>
<dbReference type="AlphaFoldDB" id="A0A4T0M893"/>
<reference evidence="2 3" key="1">
    <citation type="submission" date="2019-03" db="EMBL/GenBank/DDBJ databases">
        <title>Sequencing 25 genomes of Wallemia mellicola.</title>
        <authorList>
            <person name="Gostincar C."/>
        </authorList>
    </citation>
    <scope>NUCLEOTIDE SEQUENCE [LARGE SCALE GENOMIC DNA]</scope>
    <source>
        <strain evidence="2 3">EXF-6152</strain>
    </source>
</reference>
<proteinExistence type="predicted"/>
<feature type="region of interest" description="Disordered" evidence="1">
    <location>
        <begin position="483"/>
        <end position="508"/>
    </location>
</feature>
<protein>
    <submittedName>
        <fullName evidence="2">Uncharacterized protein</fullName>
    </submittedName>
</protein>